<dbReference type="GO" id="GO:0003677">
    <property type="term" value="F:DNA binding"/>
    <property type="evidence" value="ECO:0007669"/>
    <property type="project" value="UniProtKB-KW"/>
</dbReference>
<dbReference type="SMART" id="SM00421">
    <property type="entry name" value="HTH_LUXR"/>
    <property type="match status" value="1"/>
</dbReference>
<evidence type="ECO:0000256" key="3">
    <source>
        <dbReference type="PROSITE-ProRule" id="PRU00169"/>
    </source>
</evidence>
<dbReference type="PROSITE" id="PS50110">
    <property type="entry name" value="RESPONSE_REGULATORY"/>
    <property type="match status" value="1"/>
</dbReference>
<name>A0A1S1WUW9_9NEIS</name>
<dbReference type="Pfam" id="PF00196">
    <property type="entry name" value="GerE"/>
    <property type="match status" value="1"/>
</dbReference>
<feature type="domain" description="HTH luxR-type" evidence="5">
    <location>
        <begin position="168"/>
        <end position="233"/>
    </location>
</feature>
<dbReference type="CDD" id="cd17535">
    <property type="entry name" value="REC_NarL-like"/>
    <property type="match status" value="1"/>
</dbReference>
<evidence type="ECO:0000313" key="8">
    <source>
        <dbReference type="Proteomes" id="UP000180088"/>
    </source>
</evidence>
<dbReference type="PROSITE" id="PS00622">
    <property type="entry name" value="HTH_LUXR_1"/>
    <property type="match status" value="1"/>
</dbReference>
<evidence type="ECO:0000256" key="2">
    <source>
        <dbReference type="ARBA" id="ARBA00023125"/>
    </source>
</evidence>
<dbReference type="InterPro" id="IPR001789">
    <property type="entry name" value="Sig_transdc_resp-reg_receiver"/>
</dbReference>
<evidence type="ECO:0000259" key="5">
    <source>
        <dbReference type="PROSITE" id="PS50043"/>
    </source>
</evidence>
<dbReference type="PROSITE" id="PS50043">
    <property type="entry name" value="HTH_LUXR_2"/>
    <property type="match status" value="1"/>
</dbReference>
<evidence type="ECO:0000256" key="1">
    <source>
        <dbReference type="ARBA" id="ARBA00022553"/>
    </source>
</evidence>
<dbReference type="EMBL" id="MKCS01000003">
    <property type="protein sequence ID" value="OHX10890.1"/>
    <property type="molecule type" value="Genomic_DNA"/>
</dbReference>
<feature type="domain" description="Response regulatory" evidence="6">
    <location>
        <begin position="16"/>
        <end position="137"/>
    </location>
</feature>
<organism evidence="7 8">
    <name type="scientific">Chromobacterium sphagni</name>
    <dbReference type="NCBI Taxonomy" id="1903179"/>
    <lineage>
        <taxon>Bacteria</taxon>
        <taxon>Pseudomonadati</taxon>
        <taxon>Pseudomonadota</taxon>
        <taxon>Betaproteobacteria</taxon>
        <taxon>Neisseriales</taxon>
        <taxon>Chromobacteriaceae</taxon>
        <taxon>Chromobacterium</taxon>
    </lineage>
</organism>
<dbReference type="PANTHER" id="PTHR43214">
    <property type="entry name" value="TWO-COMPONENT RESPONSE REGULATOR"/>
    <property type="match status" value="1"/>
</dbReference>
<dbReference type="GO" id="GO:0006355">
    <property type="term" value="P:regulation of DNA-templated transcription"/>
    <property type="evidence" value="ECO:0007669"/>
    <property type="project" value="InterPro"/>
</dbReference>
<dbReference type="Gene3D" id="3.40.50.2300">
    <property type="match status" value="1"/>
</dbReference>
<dbReference type="InterPro" id="IPR058245">
    <property type="entry name" value="NreC/VraR/RcsB-like_REC"/>
</dbReference>
<dbReference type="AlphaFoldDB" id="A0A1S1WUW9"/>
<dbReference type="SUPFAM" id="SSF46894">
    <property type="entry name" value="C-terminal effector domain of the bipartite response regulators"/>
    <property type="match status" value="1"/>
</dbReference>
<protein>
    <submittedName>
        <fullName evidence="7">DNA-binding response regulator</fullName>
    </submittedName>
</protein>
<dbReference type="CDD" id="cd06170">
    <property type="entry name" value="LuxR_C_like"/>
    <property type="match status" value="1"/>
</dbReference>
<dbReference type="PRINTS" id="PR00038">
    <property type="entry name" value="HTHLUXR"/>
</dbReference>
<evidence type="ECO:0000256" key="4">
    <source>
        <dbReference type="SAM" id="MobiDB-lite"/>
    </source>
</evidence>
<reference evidence="7 8" key="1">
    <citation type="submission" date="2016-09" db="EMBL/GenBank/DDBJ databases">
        <title>Chromobacterium muskegensis sp. nov., an insecticidal bacterium isolated from Sphagnum bogs.</title>
        <authorList>
            <person name="Sparks M.E."/>
            <person name="Blackburn M.B."/>
            <person name="Gundersen-Rindal D.E."/>
            <person name="Mitchell A."/>
            <person name="Farrar R."/>
            <person name="Kuhar D."/>
        </authorList>
    </citation>
    <scope>NUCLEOTIDE SEQUENCE [LARGE SCALE GENOMIC DNA]</scope>
    <source>
        <strain evidence="7 8">37-2</strain>
    </source>
</reference>
<dbReference type="Proteomes" id="UP000180088">
    <property type="component" value="Unassembled WGS sequence"/>
</dbReference>
<sequence length="235" mass="25726">MSNSKSVTGQSLHPIRIALLDDHLMILHGLASHLAGVPDLQITGSFTASSQLIQALANEQGDRADVVVIDYTLRPDDIDGINLIRALRIRFPPLRLLVMSAYYTPATVALALRGGAHGFIGKEQGLDELVAAIRALAAGRDYLSAEMSQALQARQDKPEPPPHGPSPTLLDHPDLSPREREVLRCCLHGLSVSDIAAKFSRSIKTISNQKQSALKKLGLRRDNELFQLQHRLEDK</sequence>
<dbReference type="Pfam" id="PF00072">
    <property type="entry name" value="Response_reg"/>
    <property type="match status" value="1"/>
</dbReference>
<dbReference type="STRING" id="1903179.BI347_19955"/>
<dbReference type="GO" id="GO:0000160">
    <property type="term" value="P:phosphorelay signal transduction system"/>
    <property type="evidence" value="ECO:0007669"/>
    <property type="project" value="InterPro"/>
</dbReference>
<dbReference type="SMART" id="SM00448">
    <property type="entry name" value="REC"/>
    <property type="match status" value="1"/>
</dbReference>
<evidence type="ECO:0000259" key="6">
    <source>
        <dbReference type="PROSITE" id="PS50110"/>
    </source>
</evidence>
<dbReference type="OrthoDB" id="9796655at2"/>
<keyword evidence="2 7" id="KW-0238">DNA-binding</keyword>
<dbReference type="InterPro" id="IPR000792">
    <property type="entry name" value="Tscrpt_reg_LuxR_C"/>
</dbReference>
<evidence type="ECO:0000313" key="7">
    <source>
        <dbReference type="EMBL" id="OHX10890.1"/>
    </source>
</evidence>
<dbReference type="InterPro" id="IPR039420">
    <property type="entry name" value="WalR-like"/>
</dbReference>
<feature type="region of interest" description="Disordered" evidence="4">
    <location>
        <begin position="148"/>
        <end position="174"/>
    </location>
</feature>
<dbReference type="RefSeq" id="WP_071116867.1">
    <property type="nucleotide sequence ID" value="NZ_MKCS01000003.1"/>
</dbReference>
<proteinExistence type="predicted"/>
<feature type="modified residue" description="4-aspartylphosphate" evidence="3">
    <location>
        <position position="70"/>
    </location>
</feature>
<gene>
    <name evidence="7" type="ORF">BI347_19955</name>
</gene>
<dbReference type="InterPro" id="IPR016032">
    <property type="entry name" value="Sig_transdc_resp-reg_C-effctor"/>
</dbReference>
<dbReference type="PANTHER" id="PTHR43214:SF17">
    <property type="entry name" value="TRANSCRIPTIONAL REGULATORY PROTEIN RCSB"/>
    <property type="match status" value="1"/>
</dbReference>
<dbReference type="InterPro" id="IPR011006">
    <property type="entry name" value="CheY-like_superfamily"/>
</dbReference>
<accession>A0A1S1WUW9</accession>
<dbReference type="SUPFAM" id="SSF52172">
    <property type="entry name" value="CheY-like"/>
    <property type="match status" value="1"/>
</dbReference>
<keyword evidence="1 3" id="KW-0597">Phosphoprotein</keyword>
<comment type="caution">
    <text evidence="7">The sequence shown here is derived from an EMBL/GenBank/DDBJ whole genome shotgun (WGS) entry which is preliminary data.</text>
</comment>